<keyword evidence="3" id="KW-0998">Cell outer membrane</keyword>
<gene>
    <name evidence="8" type="ORF">SAMN04244559_01059</name>
</gene>
<reference evidence="9" key="1">
    <citation type="submission" date="2016-10" db="EMBL/GenBank/DDBJ databases">
        <authorList>
            <person name="Varghese N."/>
            <person name="Submissions S."/>
        </authorList>
    </citation>
    <scope>NUCLEOTIDE SEQUENCE [LARGE SCALE GENOMIC DNA]</scope>
    <source>
        <strain evidence="9">DSM 13234</strain>
    </source>
</reference>
<proteinExistence type="predicted"/>
<dbReference type="OrthoDB" id="189250at2"/>
<dbReference type="InterPro" id="IPR050330">
    <property type="entry name" value="Bact_OuterMem_StrucFunc"/>
</dbReference>
<dbReference type="CDD" id="cd07185">
    <property type="entry name" value="OmpA_C-like"/>
    <property type="match status" value="1"/>
</dbReference>
<keyword evidence="2 4" id="KW-0472">Membrane</keyword>
<dbReference type="Pfam" id="PF00691">
    <property type="entry name" value="OmpA"/>
    <property type="match status" value="1"/>
</dbReference>
<dbReference type="EMBL" id="FNWO01000003">
    <property type="protein sequence ID" value="SEH31070.1"/>
    <property type="molecule type" value="Genomic_DNA"/>
</dbReference>
<dbReference type="PRINTS" id="PR01021">
    <property type="entry name" value="OMPADOMAIN"/>
</dbReference>
<evidence type="ECO:0000256" key="2">
    <source>
        <dbReference type="ARBA" id="ARBA00023136"/>
    </source>
</evidence>
<dbReference type="PROSITE" id="PS51123">
    <property type="entry name" value="OMPA_2"/>
    <property type="match status" value="1"/>
</dbReference>
<evidence type="ECO:0000256" key="5">
    <source>
        <dbReference type="SAM" id="MobiDB-lite"/>
    </source>
</evidence>
<dbReference type="Gene3D" id="3.30.1330.60">
    <property type="entry name" value="OmpA-like domain"/>
    <property type="match status" value="1"/>
</dbReference>
<evidence type="ECO:0000256" key="1">
    <source>
        <dbReference type="ARBA" id="ARBA00004442"/>
    </source>
</evidence>
<evidence type="ECO:0000256" key="3">
    <source>
        <dbReference type="ARBA" id="ARBA00023237"/>
    </source>
</evidence>
<dbReference type="PROSITE" id="PS51257">
    <property type="entry name" value="PROKAR_LIPOPROTEIN"/>
    <property type="match status" value="1"/>
</dbReference>
<dbReference type="GO" id="GO:0009279">
    <property type="term" value="C:cell outer membrane"/>
    <property type="evidence" value="ECO:0007669"/>
    <property type="project" value="UniProtKB-SubCell"/>
</dbReference>
<evidence type="ECO:0000256" key="6">
    <source>
        <dbReference type="SAM" id="SignalP"/>
    </source>
</evidence>
<evidence type="ECO:0000256" key="4">
    <source>
        <dbReference type="PROSITE-ProRule" id="PRU00473"/>
    </source>
</evidence>
<dbReference type="Proteomes" id="UP000182983">
    <property type="component" value="Unassembled WGS sequence"/>
</dbReference>
<feature type="chain" id="PRO_5010336511" evidence="6">
    <location>
        <begin position="21"/>
        <end position="300"/>
    </location>
</feature>
<dbReference type="InterPro" id="IPR006665">
    <property type="entry name" value="OmpA-like"/>
</dbReference>
<evidence type="ECO:0000313" key="9">
    <source>
        <dbReference type="Proteomes" id="UP000182983"/>
    </source>
</evidence>
<dbReference type="PANTHER" id="PTHR30329:SF21">
    <property type="entry name" value="LIPOPROTEIN YIAD-RELATED"/>
    <property type="match status" value="1"/>
</dbReference>
<feature type="region of interest" description="Disordered" evidence="5">
    <location>
        <begin position="279"/>
        <end position="300"/>
    </location>
</feature>
<dbReference type="PANTHER" id="PTHR30329">
    <property type="entry name" value="STATOR ELEMENT OF FLAGELLAR MOTOR COMPLEX"/>
    <property type="match status" value="1"/>
</dbReference>
<comment type="subcellular location">
    <subcellularLocation>
        <location evidence="1">Cell outer membrane</location>
    </subcellularLocation>
</comment>
<keyword evidence="9" id="KW-1185">Reference proteome</keyword>
<evidence type="ECO:0000313" key="8">
    <source>
        <dbReference type="EMBL" id="SEH31070.1"/>
    </source>
</evidence>
<feature type="signal peptide" evidence="6">
    <location>
        <begin position="1"/>
        <end position="20"/>
    </location>
</feature>
<evidence type="ECO:0000259" key="7">
    <source>
        <dbReference type="PROSITE" id="PS51123"/>
    </source>
</evidence>
<dbReference type="InterPro" id="IPR006664">
    <property type="entry name" value="OMP_bac"/>
</dbReference>
<protein>
    <submittedName>
        <fullName evidence="8">OmpA family protein</fullName>
    </submittedName>
</protein>
<dbReference type="RefSeq" id="WP_074766256.1">
    <property type="nucleotide sequence ID" value="NZ_FNWO01000003.1"/>
</dbReference>
<dbReference type="SUPFAM" id="SSF103088">
    <property type="entry name" value="OmpA-like"/>
    <property type="match status" value="1"/>
</dbReference>
<name>A0A1H6HAF1_MAGFU</name>
<dbReference type="AlphaFoldDB" id="A0A1H6HAF1"/>
<feature type="domain" description="OmpA-like" evidence="7">
    <location>
        <begin position="184"/>
        <end position="300"/>
    </location>
</feature>
<sequence>MMRPLHLIAPLLLCGVAACTGTPQNGMIPRSTYQLELLNRTTPTGSPFTQALTNDYRTLALYEWGEYDWYAQQVFAKKGLAAAAGTAVPPERLEDWAVSDPDAAADLRVARGHLITLLSSDAPRQFPQWMSTAQTRFDCWLHEQYEGWETERIRECRDGFRQAIKLIAAKHSVGSAPAAQESPDAARTQPSSFIVFFDFDKSDLMEESRQVIAAAVKAITATKGSTVKIVGYTDTSGTAAYNLSLSLRRSTSVEQELIDNGIPRGSISIDGKGESDLQLATSDGVREPQNRRATIQVIKP</sequence>
<keyword evidence="6" id="KW-0732">Signal</keyword>
<accession>A0A1H6HAF1</accession>
<organism evidence="8 9">
    <name type="scientific">Magnetospirillum fulvum</name>
    <name type="common">Rhodospirillum fulvum</name>
    <dbReference type="NCBI Taxonomy" id="1082"/>
    <lineage>
        <taxon>Bacteria</taxon>
        <taxon>Pseudomonadati</taxon>
        <taxon>Pseudomonadota</taxon>
        <taxon>Alphaproteobacteria</taxon>
        <taxon>Rhodospirillales</taxon>
        <taxon>Rhodospirillaceae</taxon>
        <taxon>Magnetospirillum</taxon>
    </lineage>
</organism>
<dbReference type="InterPro" id="IPR036737">
    <property type="entry name" value="OmpA-like_sf"/>
</dbReference>